<proteinExistence type="predicted"/>
<sequence>MSPLNSSHEAQLVTNDGEIIPDGWTLLADEDTTGVDGPYVLGFARALRELDGLNGHYGVRINPGDDVRLLLPFIEKITLVEVAFPGYRDGRGYSTARILREAGYSHVIRAVGDVLRDQLFQMLRCGFDEFLVKDKDPAQAIEAAKSRFSVFYQGAADDKRPVWALRHAAEG</sequence>
<protein>
    <submittedName>
        <fullName evidence="1">Uncharacterized conserved protein, DUF934 family</fullName>
    </submittedName>
</protein>
<name>A0A1G4T1H9_9CAUL</name>
<dbReference type="EMBL" id="FMTS01000006">
    <property type="protein sequence ID" value="SCW75292.1"/>
    <property type="molecule type" value="Genomic_DNA"/>
</dbReference>
<dbReference type="RefSeq" id="WP_090649904.1">
    <property type="nucleotide sequence ID" value="NZ_CBCRYE010000005.1"/>
</dbReference>
<organism evidence="1 2">
    <name type="scientific">Asticcacaulis taihuensis</name>
    <dbReference type="NCBI Taxonomy" id="260084"/>
    <lineage>
        <taxon>Bacteria</taxon>
        <taxon>Pseudomonadati</taxon>
        <taxon>Pseudomonadota</taxon>
        <taxon>Alphaproteobacteria</taxon>
        <taxon>Caulobacterales</taxon>
        <taxon>Caulobacteraceae</taxon>
        <taxon>Asticcacaulis</taxon>
    </lineage>
</organism>
<evidence type="ECO:0000313" key="2">
    <source>
        <dbReference type="Proteomes" id="UP000199150"/>
    </source>
</evidence>
<dbReference type="Proteomes" id="UP000199150">
    <property type="component" value="Unassembled WGS sequence"/>
</dbReference>
<keyword evidence="2" id="KW-1185">Reference proteome</keyword>
<evidence type="ECO:0000313" key="1">
    <source>
        <dbReference type="EMBL" id="SCW75292.1"/>
    </source>
</evidence>
<dbReference type="PIRSF" id="PIRSF030820">
    <property type="entry name" value="UCP030820"/>
    <property type="match status" value="1"/>
</dbReference>
<dbReference type="OrthoDB" id="9800421at2"/>
<dbReference type="Pfam" id="PF06073">
    <property type="entry name" value="DUF934"/>
    <property type="match status" value="1"/>
</dbReference>
<reference evidence="2" key="1">
    <citation type="submission" date="2016-10" db="EMBL/GenBank/DDBJ databases">
        <authorList>
            <person name="Varghese N."/>
            <person name="Submissions S."/>
        </authorList>
    </citation>
    <scope>NUCLEOTIDE SEQUENCE [LARGE SCALE GENOMIC DNA]</scope>
    <source>
        <strain evidence="2">CGMCC 1.3431</strain>
    </source>
</reference>
<dbReference type="InterPro" id="IPR008318">
    <property type="entry name" value="UCP030820"/>
</dbReference>
<gene>
    <name evidence="1" type="ORF">SAMN02927928_3144</name>
</gene>
<accession>A0A1G4T1H9</accession>
<dbReference type="AlphaFoldDB" id="A0A1G4T1H9"/>
<dbReference type="STRING" id="260084.SAMN02927928_3144"/>